<feature type="active site" description="Proton donor/acceptor" evidence="2">
    <location>
        <position position="156"/>
    </location>
</feature>
<evidence type="ECO:0000313" key="5">
    <source>
        <dbReference type="Proteomes" id="UP000018851"/>
    </source>
</evidence>
<dbReference type="InterPro" id="IPR050312">
    <property type="entry name" value="IolE/XylAMocC-like"/>
</dbReference>
<comment type="similarity">
    <text evidence="1">Belongs to the hyi family.</text>
</comment>
<evidence type="ECO:0000256" key="2">
    <source>
        <dbReference type="PIRSR" id="PIRSR006241-50"/>
    </source>
</evidence>
<dbReference type="Pfam" id="PF01261">
    <property type="entry name" value="AP_endonuc_2"/>
    <property type="match status" value="1"/>
</dbReference>
<protein>
    <recommendedName>
        <fullName evidence="3">Xylose isomerase-like TIM barrel domain-containing protein</fullName>
    </recommendedName>
</protein>
<dbReference type="eggNOG" id="COG3622">
    <property type="taxonomic scope" value="Bacteria"/>
</dbReference>
<keyword evidence="1" id="KW-0413">Isomerase</keyword>
<dbReference type="SUPFAM" id="SSF51658">
    <property type="entry name" value="Xylose isomerase-like"/>
    <property type="match status" value="1"/>
</dbReference>
<dbReference type="EMBL" id="CP006644">
    <property type="protein sequence ID" value="AHE55098.1"/>
    <property type="molecule type" value="Genomic_DNA"/>
</dbReference>
<dbReference type="PANTHER" id="PTHR12110">
    <property type="entry name" value="HYDROXYPYRUVATE ISOMERASE"/>
    <property type="match status" value="1"/>
</dbReference>
<dbReference type="Proteomes" id="UP000018851">
    <property type="component" value="Chromosome"/>
</dbReference>
<keyword evidence="5" id="KW-1185">Reference proteome</keyword>
<organism evidence="4 5">
    <name type="scientific">Sphingomonas sanxanigenens DSM 19645 = NX02</name>
    <dbReference type="NCBI Taxonomy" id="1123269"/>
    <lineage>
        <taxon>Bacteria</taxon>
        <taxon>Pseudomonadati</taxon>
        <taxon>Pseudomonadota</taxon>
        <taxon>Alphaproteobacteria</taxon>
        <taxon>Sphingomonadales</taxon>
        <taxon>Sphingomonadaceae</taxon>
        <taxon>Sphingomonas</taxon>
    </lineage>
</organism>
<feature type="domain" description="Xylose isomerase-like TIM barrel" evidence="3">
    <location>
        <begin position="40"/>
        <end position="269"/>
    </location>
</feature>
<sequence length="286" mass="29406">MSLPRLPRLPRLAGHLGVRAPDAPLLRGIAGATDPLAQIALFATLGFAGVADNYLALRAPELQARIGAAVADHGLEMGGFVHDPLRWDAPAWIDGSALDALDATLAAAARTGSRAVTCVTGRLPAMDLAVQYQAMAGNLARAADRAGRVGVTLCVEATHPAFAPGLLIERLCQALTVVRAANHPFVRIDLDLGHVALHGDDPVAAIAAAGALIGMVQIADVPGRVEPGAGMLDWPAIFAGLAEAGFTGLAELELEPAAPGAAGERAMLARLTRLGLLQKEKPTSIP</sequence>
<proteinExistence type="inferred from homology"/>
<evidence type="ECO:0000313" key="4">
    <source>
        <dbReference type="EMBL" id="AHE55098.1"/>
    </source>
</evidence>
<dbReference type="OrthoDB" id="9786584at2"/>
<dbReference type="KEGG" id="ssan:NX02_17100"/>
<gene>
    <name evidence="4" type="ORF">NX02_17100</name>
</gene>
<dbReference type="InterPro" id="IPR013022">
    <property type="entry name" value="Xyl_isomerase-like_TIM-brl"/>
</dbReference>
<feature type="active site" description="Proton donor/acceptor" evidence="2">
    <location>
        <position position="253"/>
    </location>
</feature>
<reference evidence="4 5" key="1">
    <citation type="submission" date="2013-07" db="EMBL/GenBank/DDBJ databases">
        <title>Completed genome of Sphingomonas sanxanigenens NX02.</title>
        <authorList>
            <person name="Ma T."/>
            <person name="Huang H."/>
            <person name="Wu M."/>
            <person name="Li X."/>
            <person name="Li G."/>
        </authorList>
    </citation>
    <scope>NUCLEOTIDE SEQUENCE [LARGE SCALE GENOMIC DNA]</scope>
    <source>
        <strain evidence="4 5">NX02</strain>
    </source>
</reference>
<name>W0AFQ0_9SPHN</name>
<dbReference type="AlphaFoldDB" id="W0AFQ0"/>
<dbReference type="InterPro" id="IPR026040">
    <property type="entry name" value="HyI-like"/>
</dbReference>
<dbReference type="STRING" id="1123269.NX02_17100"/>
<evidence type="ECO:0000259" key="3">
    <source>
        <dbReference type="Pfam" id="PF01261"/>
    </source>
</evidence>
<dbReference type="PANTHER" id="PTHR12110:SF52">
    <property type="entry name" value="XYLOSE ISOMERASE"/>
    <property type="match status" value="1"/>
</dbReference>
<dbReference type="GO" id="GO:0016853">
    <property type="term" value="F:isomerase activity"/>
    <property type="evidence" value="ECO:0007669"/>
    <property type="project" value="UniProtKB-KW"/>
</dbReference>
<dbReference type="PATRIC" id="fig|1123269.5.peg.3345"/>
<dbReference type="RefSeq" id="WP_025293285.1">
    <property type="nucleotide sequence ID" value="NZ_CP006644.1"/>
</dbReference>
<dbReference type="Gene3D" id="3.20.20.150">
    <property type="entry name" value="Divalent-metal-dependent TIM barrel enzymes"/>
    <property type="match status" value="1"/>
</dbReference>
<dbReference type="PIRSF" id="PIRSF006241">
    <property type="entry name" value="HyI"/>
    <property type="match status" value="1"/>
</dbReference>
<evidence type="ECO:0000256" key="1">
    <source>
        <dbReference type="PIRNR" id="PIRNR006241"/>
    </source>
</evidence>
<dbReference type="HOGENOM" id="CLU_050006_1_2_5"/>
<dbReference type="InterPro" id="IPR036237">
    <property type="entry name" value="Xyl_isomerase-like_sf"/>
</dbReference>
<accession>W0AFQ0</accession>